<reference evidence="1" key="1">
    <citation type="submission" date="2022-09" db="EMBL/GenBank/DDBJ databases">
        <title>Complete genome sequence of Pseudomonas promysalinigenes strain RL-WG26, a newly isolated PGPR with the potential for plant salinity stress alleviation.</title>
        <authorList>
            <person name="Ren L."/>
            <person name="Wang G."/>
            <person name="Hu H."/>
        </authorList>
    </citation>
    <scope>NUCLEOTIDE SEQUENCE</scope>
    <source>
        <strain evidence="1">RL-WG26</strain>
    </source>
</reference>
<dbReference type="InterPro" id="IPR001345">
    <property type="entry name" value="PG/BPGM_mutase_AS"/>
</dbReference>
<evidence type="ECO:0000313" key="1">
    <source>
        <dbReference type="EMBL" id="UXH38762.1"/>
    </source>
</evidence>
<dbReference type="CDD" id="cd07067">
    <property type="entry name" value="HP_PGM_like"/>
    <property type="match status" value="1"/>
</dbReference>
<dbReference type="PANTHER" id="PTHR48100">
    <property type="entry name" value="BROAD-SPECIFICITY PHOSPHATASE YOR283W-RELATED"/>
    <property type="match status" value="1"/>
</dbReference>
<dbReference type="PROSITE" id="PS00175">
    <property type="entry name" value="PG_MUTASE"/>
    <property type="match status" value="1"/>
</dbReference>
<dbReference type="InterPro" id="IPR050275">
    <property type="entry name" value="PGM_Phosphatase"/>
</dbReference>
<accession>A0ABY6AHL7</accession>
<dbReference type="InterPro" id="IPR013078">
    <property type="entry name" value="His_Pase_superF_clade-1"/>
</dbReference>
<dbReference type="InterPro" id="IPR029033">
    <property type="entry name" value="His_PPase_superfam"/>
</dbReference>
<gene>
    <name evidence="1" type="ORF">N5C08_17535</name>
</gene>
<keyword evidence="2" id="KW-1185">Reference proteome</keyword>
<dbReference type="SUPFAM" id="SSF53254">
    <property type="entry name" value="Phosphoglycerate mutase-like"/>
    <property type="match status" value="1"/>
</dbReference>
<dbReference type="Gene3D" id="3.40.50.1240">
    <property type="entry name" value="Phosphoglycerate mutase-like"/>
    <property type="match status" value="1"/>
</dbReference>
<sequence>MKRVRLIRHGQSAANAGQASRDHASIPLTPLGLRQARMIAGSFSVAPDLIVASPFARAQATAQATAVTFPGTAIETWAVEEFTYLAPDRCVDTTVAQRKGWVDTYWLKSDPTYCDGAGAESFLDFVARAQAFLDRLEQHPAGDIAVFSHGQYLNAVAWLLERKPRVLDGQAMADWRSYEIENHIHNGGGFALSRGAGDALWTLGRRNY</sequence>
<dbReference type="RefSeq" id="WP_261743884.1">
    <property type="nucleotide sequence ID" value="NZ_CP104557.1"/>
</dbReference>
<dbReference type="SMART" id="SM00855">
    <property type="entry name" value="PGAM"/>
    <property type="match status" value="1"/>
</dbReference>
<dbReference type="Proteomes" id="UP001064504">
    <property type="component" value="Chromosome"/>
</dbReference>
<protein>
    <submittedName>
        <fullName evidence="1">Histidine phosphatase family protein</fullName>
    </submittedName>
</protein>
<organism evidence="1 2">
    <name type="scientific">Pseudomonas promysalinigenes</name>
    <dbReference type="NCBI Taxonomy" id="485898"/>
    <lineage>
        <taxon>Bacteria</taxon>
        <taxon>Pseudomonadati</taxon>
        <taxon>Pseudomonadota</taxon>
        <taxon>Gammaproteobacteria</taxon>
        <taxon>Pseudomonadales</taxon>
        <taxon>Pseudomonadaceae</taxon>
        <taxon>Pseudomonas</taxon>
    </lineage>
</organism>
<proteinExistence type="predicted"/>
<dbReference type="EMBL" id="CP104557">
    <property type="protein sequence ID" value="UXH38762.1"/>
    <property type="molecule type" value="Genomic_DNA"/>
</dbReference>
<dbReference type="Pfam" id="PF00300">
    <property type="entry name" value="His_Phos_1"/>
    <property type="match status" value="1"/>
</dbReference>
<name>A0ABY6AHL7_9PSED</name>
<evidence type="ECO:0000313" key="2">
    <source>
        <dbReference type="Proteomes" id="UP001064504"/>
    </source>
</evidence>